<dbReference type="Gene3D" id="1.10.260.40">
    <property type="entry name" value="lambda repressor-like DNA-binding domains"/>
    <property type="match status" value="1"/>
</dbReference>
<dbReference type="AlphaFoldDB" id="C7DHT4"/>
<evidence type="ECO:0000313" key="1">
    <source>
        <dbReference type="EMBL" id="EET90186.1"/>
    </source>
</evidence>
<protein>
    <submittedName>
        <fullName evidence="1">Uncharacterized protein</fullName>
    </submittedName>
</protein>
<dbReference type="SUPFAM" id="SSF47413">
    <property type="entry name" value="lambda repressor-like DNA-binding domains"/>
    <property type="match status" value="1"/>
</dbReference>
<name>C7DHT4_MICA2</name>
<sequence>MRMLCEKAAKATLPAIRSIAVGILSSEYSLKQSEISKRLGIAQAAVSKYMNKDYSDRVGKTITALNSIGIDKSVKKALTKNKDVSNELMKIAVSKKVLEIKV</sequence>
<organism evidence="1 2">
    <name type="scientific">Candidatus Micrarchaeum acidiphilum ARMAN-2</name>
    <dbReference type="NCBI Taxonomy" id="425595"/>
    <lineage>
        <taxon>Archaea</taxon>
        <taxon>Candidatus Micrarchaeota</taxon>
        <taxon>Candidatus Micrarchaeia</taxon>
        <taxon>Candidatus Micrarchaeales</taxon>
        <taxon>Candidatus Micrarchaeaceae</taxon>
        <taxon>Candidatus Micrarchaeum</taxon>
    </lineage>
</organism>
<dbReference type="Proteomes" id="UP000332487">
    <property type="component" value="Unassembled WGS sequence"/>
</dbReference>
<dbReference type="GO" id="GO:0003677">
    <property type="term" value="F:DNA binding"/>
    <property type="evidence" value="ECO:0007669"/>
    <property type="project" value="InterPro"/>
</dbReference>
<proteinExistence type="predicted"/>
<reference evidence="1 2" key="1">
    <citation type="journal article" date="2009" name="Genome Biol.">
        <title>Community-wide analysis of microbial genome sequence signatures.</title>
        <authorList>
            <person name="Dick G.J."/>
            <person name="Andersson A.F."/>
            <person name="Baker B.J."/>
            <person name="Simmons S.L."/>
            <person name="Thomas B.C."/>
            <person name="Yelton A.P."/>
            <person name="Banfield J.F."/>
        </authorList>
    </citation>
    <scope>NUCLEOTIDE SEQUENCE [LARGE SCALE GENOMIC DNA]</scope>
    <source>
        <strain evidence="1">ARMAN-2</strain>
    </source>
</reference>
<reference evidence="1 2" key="2">
    <citation type="journal article" date="2010" name="Proc. Natl. Acad. Sci. U.S.A.">
        <title>Enigmatic, ultrasmall, uncultivated Archaea.</title>
        <authorList>
            <person name="Baker B.J."/>
            <person name="Comolli L.R."/>
            <person name="Dick G.J."/>
            <person name="Hauser L.J."/>
            <person name="Hyatt D."/>
            <person name="Dill B.D."/>
            <person name="Land M.L."/>
            <person name="Verberkmoes N.C."/>
            <person name="Hettich R.L."/>
            <person name="Banfield J.F."/>
        </authorList>
    </citation>
    <scope>NUCLEOTIDE SEQUENCE [LARGE SCALE GENOMIC DNA]</scope>
    <source>
        <strain evidence="1">ARMAN-2</strain>
    </source>
</reference>
<accession>C7DHT4</accession>
<gene>
    <name evidence="1" type="ORF">UNLARM2_0625</name>
</gene>
<evidence type="ECO:0000313" key="2">
    <source>
        <dbReference type="Proteomes" id="UP000332487"/>
    </source>
</evidence>
<dbReference type="InterPro" id="IPR010982">
    <property type="entry name" value="Lambda_DNA-bd_dom_sf"/>
</dbReference>
<keyword evidence="2" id="KW-1185">Reference proteome</keyword>
<dbReference type="EMBL" id="GG697240">
    <property type="protein sequence ID" value="EET90186.1"/>
    <property type="molecule type" value="Genomic_DNA"/>
</dbReference>